<proteinExistence type="predicted"/>
<accession>A0ABZ0S6J1</accession>
<reference evidence="1 2" key="1">
    <citation type="journal article" date="2023" name="Microorganisms">
        <title>Thiorhodovibrio frisius and Trv. litoralis spp. nov., Two Novel Members from a Clade of Fastidious Purple Sulfur Bacteria That Exhibit Unique Red-Shifted Light-Harvesting Capabilities.</title>
        <authorList>
            <person name="Methner A."/>
            <person name="Kuzyk S.B."/>
            <person name="Petersen J."/>
            <person name="Bauer S."/>
            <person name="Brinkmann H."/>
            <person name="Sichau K."/>
            <person name="Wanner G."/>
            <person name="Wolf J."/>
            <person name="Neumann-Schaal M."/>
            <person name="Henke P."/>
            <person name="Tank M."/>
            <person name="Sproer C."/>
            <person name="Bunk B."/>
            <person name="Overmann J."/>
        </authorList>
    </citation>
    <scope>NUCLEOTIDE SEQUENCE [LARGE SCALE GENOMIC DNA]</scope>
    <source>
        <strain evidence="1 2">DSM 6702</strain>
    </source>
</reference>
<protein>
    <submittedName>
        <fullName evidence="1">Uncharacterized protein</fullName>
    </submittedName>
</protein>
<gene>
    <name evidence="1" type="ORF">Thiowin_01529</name>
</gene>
<evidence type="ECO:0000313" key="1">
    <source>
        <dbReference type="EMBL" id="WPL16562.1"/>
    </source>
</evidence>
<dbReference type="EMBL" id="CP121472">
    <property type="protein sequence ID" value="WPL16562.1"/>
    <property type="molecule type" value="Genomic_DNA"/>
</dbReference>
<name>A0ABZ0S6J1_9GAMM</name>
<organism evidence="1 2">
    <name type="scientific">Thiorhodovibrio winogradskyi</name>
    <dbReference type="NCBI Taxonomy" id="77007"/>
    <lineage>
        <taxon>Bacteria</taxon>
        <taxon>Pseudomonadati</taxon>
        <taxon>Pseudomonadota</taxon>
        <taxon>Gammaproteobacteria</taxon>
        <taxon>Chromatiales</taxon>
        <taxon>Chromatiaceae</taxon>
        <taxon>Thiorhodovibrio</taxon>
    </lineage>
</organism>
<dbReference type="Proteomes" id="UP001432180">
    <property type="component" value="Chromosome"/>
</dbReference>
<evidence type="ECO:0000313" key="2">
    <source>
        <dbReference type="Proteomes" id="UP001432180"/>
    </source>
</evidence>
<sequence length="31" mass="3200">MLSHRASGIQAAAIIAIGGSDSFVEKRGSLR</sequence>
<keyword evidence="2" id="KW-1185">Reference proteome</keyword>